<feature type="region of interest" description="Disordered" evidence="1">
    <location>
        <begin position="710"/>
        <end position="826"/>
    </location>
</feature>
<proteinExistence type="predicted"/>
<feature type="compositionally biased region" description="Basic and acidic residues" evidence="1">
    <location>
        <begin position="292"/>
        <end position="306"/>
    </location>
</feature>
<feature type="region of interest" description="Disordered" evidence="1">
    <location>
        <begin position="235"/>
        <end position="371"/>
    </location>
</feature>
<protein>
    <submittedName>
        <fullName evidence="3">Uncharacterized protein</fullName>
    </submittedName>
</protein>
<dbReference type="Proteomes" id="UP001295423">
    <property type="component" value="Unassembled WGS sequence"/>
</dbReference>
<evidence type="ECO:0000256" key="1">
    <source>
        <dbReference type="SAM" id="MobiDB-lite"/>
    </source>
</evidence>
<gene>
    <name evidence="3" type="ORF">CYCCA115_LOCUS18084</name>
</gene>
<feature type="compositionally biased region" description="Low complexity" evidence="1">
    <location>
        <begin position="24"/>
        <end position="41"/>
    </location>
</feature>
<feature type="region of interest" description="Disordered" evidence="1">
    <location>
        <begin position="416"/>
        <end position="444"/>
    </location>
</feature>
<feature type="compositionally biased region" description="Acidic residues" evidence="1">
    <location>
        <begin position="884"/>
        <end position="899"/>
    </location>
</feature>
<feature type="region of interest" description="Disordered" evidence="1">
    <location>
        <begin position="1224"/>
        <end position="1246"/>
    </location>
</feature>
<dbReference type="EMBL" id="CAKOGP040002014">
    <property type="protein sequence ID" value="CAJ1959665.1"/>
    <property type="molecule type" value="Genomic_DNA"/>
</dbReference>
<feature type="region of interest" description="Disordered" evidence="1">
    <location>
        <begin position="878"/>
        <end position="1033"/>
    </location>
</feature>
<organism evidence="3 4">
    <name type="scientific">Cylindrotheca closterium</name>
    <dbReference type="NCBI Taxonomy" id="2856"/>
    <lineage>
        <taxon>Eukaryota</taxon>
        <taxon>Sar</taxon>
        <taxon>Stramenopiles</taxon>
        <taxon>Ochrophyta</taxon>
        <taxon>Bacillariophyta</taxon>
        <taxon>Bacillariophyceae</taxon>
        <taxon>Bacillariophycidae</taxon>
        <taxon>Bacillariales</taxon>
        <taxon>Bacillariaceae</taxon>
        <taxon>Cylindrotheca</taxon>
    </lineage>
</organism>
<feature type="compositionally biased region" description="Polar residues" evidence="1">
    <location>
        <begin position="931"/>
        <end position="940"/>
    </location>
</feature>
<feature type="compositionally biased region" description="Basic and acidic residues" evidence="1">
    <location>
        <begin position="946"/>
        <end position="984"/>
    </location>
</feature>
<feature type="compositionally biased region" description="Basic and acidic residues" evidence="1">
    <location>
        <begin position="789"/>
        <end position="806"/>
    </location>
</feature>
<feature type="compositionally biased region" description="Low complexity" evidence="1">
    <location>
        <begin position="731"/>
        <end position="740"/>
    </location>
</feature>
<evidence type="ECO:0000313" key="3">
    <source>
        <dbReference type="EMBL" id="CAJ1959665.1"/>
    </source>
</evidence>
<sequence>MPRTRNRITTLAQRKRKKPDDEASLSSASSFDSSSNKNAAKQKSEIRKKSPRKRPSRKRERLDKPEASEEQQEQQVALKEVVVMERTVSKLTPKKRALREVEEASSSYQIEINRRKTGKKKEETTKRTKVSAPVNDLTDTDDGETSDAANVNQEEFVRNGGPNNDTVTTSQPDAAESLAVAADPAYLLNPPLGLLGEDAEEDEIAAALPFAISTSGDELDGSLPAHDSSAFRQALVTPQQQPSLYRGENDNASDIANDTSNQSSFAASTGDNIEAPLHKDSGDYFHLPPHVSTEKAELDHHTHQEDASAAVGASDEDATNGKGDDDIMRPRSLLHTLEKDKNNSPTPTTSTNEEDADNPAANGTGADITTSSSSVEVMNPNESAVVSHVEEVVPVVVRSQGTQQQRKVRWQPTVQEFPAPPPRQPPSSFLPVKDLKPRTPTARVVSPSTAMLNASYHDDDNHHRQVINDTDTLRTRRNKRLLLLVFLAYCMIAISDIFAIGAVMVPPKWTTAVTNMMIIPTTSISSSTSSSYRQLNQMAITVNQMHKDNTEILEESGTNLMSSMHEIRQEVFVRFEDVLDGGKGTFLAVANKMQDYSSAILKGSNEILWQTSNKIREEFSATVPVVMQGRRDFLLDSVNMIGEYSHNAVLVLDNVRAMLWDSVNKIYDSLATLLVNNGSKLLDSMYRLRDSIVDGIQMEKPVVSDATFASNNEKVDSETRLPDEEMKDEVAATTETVNTVDSEPEHSQDDRIESEEPTELRMDHVPVSVSQSATSMESKNEQMFATNNEKVDSETREPDEEMKDKVAATTETTNTLDNEPEHSQDYPIEREEPTELTMDHVPVSVSQSPTSMRSKNEQMLPLTNRILEEIYEEAIPDTKIIDVADTEESSSEDGNESEWDLSKESEPSSEPEIIDQIVVQENALPKDSLPNPGSSIITDEQQAEESESRDGQSIDHAIDDHSERRIQIESATESHADQNDKAIKNQDTNSLGVSQKRVRFADDSSIQKSDKAEIDDEASLTDTTVDSSEDQSVLDELSEEIARIDLDSGEEQSPKPNHNEQAPSLGRLAFSVPPKIISLAAILNSTISTKNGRLSNRLINAKNTVFKKHRREKPGLRKRFSLMLSRFTAILREQKKDVMSTRWKGSKLGRSKRDPSKRASSVLTKSKSFIGLQMAVIGNRLKKLLPLTSKKEAPRVVLSMTPVQPREPVGAPILQKYKVAKKSNMEKSAKLQNARRDDSKHPGNVGRELLRKVRPAIVKSSQAMVQWVKRRFLATKALMRQDSIEESML</sequence>
<comment type="caution">
    <text evidence="3">The sequence shown here is derived from an EMBL/GenBank/DDBJ whole genome shotgun (WGS) entry which is preliminary data.</text>
</comment>
<feature type="compositionally biased region" description="Polar residues" evidence="1">
    <location>
        <begin position="250"/>
        <end position="271"/>
    </location>
</feature>
<accession>A0AAD2G1H7</accession>
<feature type="region of interest" description="Disordered" evidence="1">
    <location>
        <begin position="1141"/>
        <end position="1162"/>
    </location>
</feature>
<keyword evidence="4" id="KW-1185">Reference proteome</keyword>
<feature type="compositionally biased region" description="Polar residues" evidence="1">
    <location>
        <begin position="161"/>
        <end position="172"/>
    </location>
</feature>
<evidence type="ECO:0000256" key="2">
    <source>
        <dbReference type="SAM" id="Phobius"/>
    </source>
</evidence>
<feature type="transmembrane region" description="Helical" evidence="2">
    <location>
        <begin position="481"/>
        <end position="505"/>
    </location>
</feature>
<name>A0AAD2G1H7_9STRA</name>
<keyword evidence="2" id="KW-0472">Membrane</keyword>
<reference evidence="3" key="1">
    <citation type="submission" date="2023-08" db="EMBL/GenBank/DDBJ databases">
        <authorList>
            <person name="Audoor S."/>
            <person name="Bilcke G."/>
        </authorList>
    </citation>
    <scope>NUCLEOTIDE SEQUENCE</scope>
</reference>
<keyword evidence="2" id="KW-0812">Transmembrane</keyword>
<evidence type="ECO:0000313" key="4">
    <source>
        <dbReference type="Proteomes" id="UP001295423"/>
    </source>
</evidence>
<feature type="compositionally biased region" description="Basic and acidic residues" evidence="1">
    <location>
        <begin position="713"/>
        <end position="730"/>
    </location>
</feature>
<feature type="compositionally biased region" description="Basic and acidic residues" evidence="1">
    <location>
        <begin position="1224"/>
        <end position="1241"/>
    </location>
</feature>
<feature type="compositionally biased region" description="Basic residues" evidence="1">
    <location>
        <begin position="49"/>
        <end position="59"/>
    </location>
</feature>
<feature type="compositionally biased region" description="Polar residues" evidence="1">
    <location>
        <begin position="768"/>
        <end position="788"/>
    </location>
</feature>
<keyword evidence="2" id="KW-1133">Transmembrane helix</keyword>
<feature type="region of interest" description="Disordered" evidence="1">
    <location>
        <begin position="1"/>
        <end position="172"/>
    </location>
</feature>